<dbReference type="RefSeq" id="WP_013160619.1">
    <property type="nucleotide sequence ID" value="NZ_CP010341.1"/>
</dbReference>
<organism evidence="1">
    <name type="scientific">Propionibacterium freudenreichii subsp. freudenreichii</name>
    <dbReference type="NCBI Taxonomy" id="66712"/>
    <lineage>
        <taxon>Bacteria</taxon>
        <taxon>Bacillati</taxon>
        <taxon>Actinomycetota</taxon>
        <taxon>Actinomycetes</taxon>
        <taxon>Propionibacteriales</taxon>
        <taxon>Propionibacteriaceae</taxon>
        <taxon>Propionibacterium</taxon>
    </lineage>
</organism>
<reference evidence="1" key="1">
    <citation type="submission" date="2014-08" db="EMBL/GenBank/DDBJ databases">
        <authorList>
            <person name="Falentin Helene"/>
        </authorList>
    </citation>
    <scope>NUCLEOTIDE SEQUENCE</scope>
</reference>
<dbReference type="GeneID" id="61223266"/>
<dbReference type="KEGG" id="pfre:RM25_0665"/>
<name>A0A068VP74_PROFF</name>
<evidence type="ECO:0000313" key="1">
    <source>
        <dbReference type="EMBL" id="CEP26995.1"/>
    </source>
</evidence>
<proteinExistence type="predicted"/>
<dbReference type="SUPFAM" id="SSF52467">
    <property type="entry name" value="DHS-like NAD/FAD-binding domain"/>
    <property type="match status" value="1"/>
</dbReference>
<dbReference type="InterPro" id="IPR029035">
    <property type="entry name" value="DHS-like_NAD/FAD-binding_dom"/>
</dbReference>
<dbReference type="AlphaFoldDB" id="A0A068VP74"/>
<dbReference type="EMBL" id="LM676427">
    <property type="protein sequence ID" value="CEP26995.1"/>
    <property type="molecule type" value="Genomic_DNA"/>
</dbReference>
<accession>A0A068VP74</accession>
<protein>
    <submittedName>
        <fullName evidence="1">Uncharacterized protein</fullName>
    </submittedName>
</protein>
<sequence>MSTSRFVAELADLISASHRIVAFSGAGASTGSGIPDLAGIDQVLRADWGFSGSVFT</sequence>
<gene>
    <name evidence="1" type="ORF">PFCIRM138_11305</name>
</gene>
<dbReference type="PATRIC" id="fig|66712.6.peg.688"/>
<dbReference type="Gene3D" id="3.40.50.1220">
    <property type="entry name" value="TPP-binding domain"/>
    <property type="match status" value="1"/>
</dbReference>